<reference evidence="4" key="1">
    <citation type="submission" date="2017-12" db="EMBL/GenBank/DDBJ databases">
        <authorList>
            <consortium name="DOE Joint Genome Institute"/>
            <person name="Mondo S.J."/>
            <person name="Kjaerbolling I."/>
            <person name="Vesth T.C."/>
            <person name="Frisvad J.C."/>
            <person name="Nybo J.L."/>
            <person name="Theobald S."/>
            <person name="Kuo A."/>
            <person name="Bowyer P."/>
            <person name="Matsuda Y."/>
            <person name="Lyhne E.K."/>
            <person name="Kogle M.E."/>
            <person name="Clum A."/>
            <person name="Lipzen A."/>
            <person name="Salamov A."/>
            <person name="Ngan C.Y."/>
            <person name="Daum C."/>
            <person name="Chiniquy J."/>
            <person name="Barry K."/>
            <person name="LaButti K."/>
            <person name="Haridas S."/>
            <person name="Simmons B.A."/>
            <person name="Magnuson J.K."/>
            <person name="Mortensen U.H."/>
            <person name="Larsen T.O."/>
            <person name="Grigoriev I.V."/>
            <person name="Baker S.E."/>
            <person name="Andersen M.R."/>
            <person name="Nordberg H.P."/>
            <person name="Cantor M.N."/>
            <person name="Hua S.X."/>
        </authorList>
    </citation>
    <scope>NUCLEOTIDE SEQUENCE [LARGE SCALE GENOMIC DNA]</scope>
    <source>
        <strain evidence="4">IBT 19404</strain>
    </source>
</reference>
<keyword evidence="2" id="KW-0812">Transmembrane</keyword>
<evidence type="ECO:0000313" key="3">
    <source>
        <dbReference type="EMBL" id="PLN83787.1"/>
    </source>
</evidence>
<evidence type="ECO:0000256" key="1">
    <source>
        <dbReference type="SAM" id="MobiDB-lite"/>
    </source>
</evidence>
<name>A0A2J5I1W4_9EURO</name>
<dbReference type="Proteomes" id="UP000235023">
    <property type="component" value="Unassembled WGS sequence"/>
</dbReference>
<evidence type="ECO:0000256" key="2">
    <source>
        <dbReference type="SAM" id="Phobius"/>
    </source>
</evidence>
<feature type="compositionally biased region" description="Polar residues" evidence="1">
    <location>
        <begin position="1"/>
        <end position="12"/>
    </location>
</feature>
<feature type="compositionally biased region" description="Basic and acidic residues" evidence="1">
    <location>
        <begin position="206"/>
        <end position="220"/>
    </location>
</feature>
<organism evidence="3 4">
    <name type="scientific">Aspergillus taichungensis</name>
    <dbReference type="NCBI Taxonomy" id="482145"/>
    <lineage>
        <taxon>Eukaryota</taxon>
        <taxon>Fungi</taxon>
        <taxon>Dikarya</taxon>
        <taxon>Ascomycota</taxon>
        <taxon>Pezizomycotina</taxon>
        <taxon>Eurotiomycetes</taxon>
        <taxon>Eurotiomycetidae</taxon>
        <taxon>Eurotiales</taxon>
        <taxon>Aspergillaceae</taxon>
        <taxon>Aspergillus</taxon>
        <taxon>Aspergillus subgen. Circumdati</taxon>
    </lineage>
</organism>
<evidence type="ECO:0000313" key="4">
    <source>
        <dbReference type="Proteomes" id="UP000235023"/>
    </source>
</evidence>
<feature type="compositionally biased region" description="Gly residues" evidence="1">
    <location>
        <begin position="159"/>
        <end position="168"/>
    </location>
</feature>
<feature type="compositionally biased region" description="Basic and acidic residues" evidence="1">
    <location>
        <begin position="229"/>
        <end position="245"/>
    </location>
</feature>
<feature type="region of interest" description="Disordered" evidence="1">
    <location>
        <begin position="1"/>
        <end position="49"/>
    </location>
</feature>
<dbReference type="EMBL" id="KZ559516">
    <property type="protein sequence ID" value="PLN83787.1"/>
    <property type="molecule type" value="Genomic_DNA"/>
</dbReference>
<keyword evidence="2" id="KW-0472">Membrane</keyword>
<dbReference type="AlphaFoldDB" id="A0A2J5I1W4"/>
<dbReference type="OrthoDB" id="5423884at2759"/>
<accession>A0A2J5I1W4</accession>
<gene>
    <name evidence="3" type="ORF">BDW42DRAFT_59331</name>
</gene>
<feature type="transmembrane region" description="Helical" evidence="2">
    <location>
        <begin position="72"/>
        <end position="92"/>
    </location>
</feature>
<sequence>MPALSSTTLSPWQFQRQTEDQQQQQQQDDNDATHLHKRTSPPQIPLPKNDYLTISIPSTYGRLNTSPAPGTVVGIVLGSIAGFLFLLYLLYLGLGAGRRFGSVTAGTTATMTTMSTTSASESVDLGGRGGYYRDRKRYRRGHGGGGGGGGAWVRRPRRGGGGGGGDEGGVVEVEEEVSPSPAGRYRRGDGGGEVVVEEEESSRGYPEQDHDHVEVFEDRSSVSGLSRPPPERRFGRGYRREERDPLAYGSELSS</sequence>
<feature type="region of interest" description="Disordered" evidence="1">
    <location>
        <begin position="136"/>
        <end position="254"/>
    </location>
</feature>
<protein>
    <submittedName>
        <fullName evidence="3">Uncharacterized protein</fullName>
    </submittedName>
</protein>
<keyword evidence="2" id="KW-1133">Transmembrane helix</keyword>
<keyword evidence="4" id="KW-1185">Reference proteome</keyword>
<proteinExistence type="predicted"/>
<feature type="compositionally biased region" description="Low complexity" evidence="1">
    <location>
        <begin position="13"/>
        <end position="27"/>
    </location>
</feature>